<gene>
    <name evidence="2" type="ORF">EHO51_06390</name>
</gene>
<organism evidence="2 3">
    <name type="scientific">Methylocystis rosea</name>
    <dbReference type="NCBI Taxonomy" id="173366"/>
    <lineage>
        <taxon>Bacteria</taxon>
        <taxon>Pseudomonadati</taxon>
        <taxon>Pseudomonadota</taxon>
        <taxon>Alphaproteobacteria</taxon>
        <taxon>Hyphomicrobiales</taxon>
        <taxon>Methylocystaceae</taxon>
        <taxon>Methylocystis</taxon>
    </lineage>
</organism>
<keyword evidence="1" id="KW-1133">Transmembrane helix</keyword>
<accession>A0A3G8M6F9</accession>
<keyword evidence="1" id="KW-0472">Membrane</keyword>
<keyword evidence="1" id="KW-0812">Transmembrane</keyword>
<feature type="transmembrane region" description="Helical" evidence="1">
    <location>
        <begin position="57"/>
        <end position="83"/>
    </location>
</feature>
<name>A0A3G8M6F9_9HYPH</name>
<dbReference type="PANTHER" id="PTHR47755">
    <property type="entry name" value="CELL DIVISION PROTEIN FTSX"/>
    <property type="match status" value="1"/>
</dbReference>
<dbReference type="KEGG" id="mros:EHO51_06390"/>
<feature type="transmembrane region" description="Helical" evidence="1">
    <location>
        <begin position="269"/>
        <end position="287"/>
    </location>
</feature>
<dbReference type="AlphaFoldDB" id="A0A3G8M6F9"/>
<evidence type="ECO:0000313" key="3">
    <source>
        <dbReference type="Proteomes" id="UP000273982"/>
    </source>
</evidence>
<feature type="transmembrane region" description="Helical" evidence="1">
    <location>
        <begin position="205"/>
        <end position="227"/>
    </location>
</feature>
<reference evidence="2 3" key="1">
    <citation type="submission" date="2018-11" db="EMBL/GenBank/DDBJ databases">
        <title>Genome squencing of methanotrophic bacteria isolated from alkaline groundwater in Korea.</title>
        <authorList>
            <person name="Nguyen L.N."/>
        </authorList>
    </citation>
    <scope>NUCLEOTIDE SEQUENCE [LARGE SCALE GENOMIC DNA]</scope>
    <source>
        <strain evidence="2 3">GW6</strain>
    </source>
</reference>
<dbReference type="GO" id="GO:0051301">
    <property type="term" value="P:cell division"/>
    <property type="evidence" value="ECO:0007669"/>
    <property type="project" value="InterPro"/>
</dbReference>
<protein>
    <submittedName>
        <fullName evidence="2">ABC transporter permease</fullName>
    </submittedName>
</protein>
<evidence type="ECO:0000313" key="2">
    <source>
        <dbReference type="EMBL" id="AZG76388.1"/>
    </source>
</evidence>
<evidence type="ECO:0000256" key="1">
    <source>
        <dbReference type="SAM" id="Phobius"/>
    </source>
</evidence>
<proteinExistence type="predicted"/>
<feature type="transmembrane region" description="Helical" evidence="1">
    <location>
        <begin position="307"/>
        <end position="331"/>
    </location>
</feature>
<sequence length="343" mass="36739">MKMRGVLCLPTAGFTSSNEQTMALMRFWSSIRPAASDVDEDAEEFPAQSALVPADSVAGRSLVIVIAIMTFLAALAANVAILVADASVEWRSDVAREATVQVRPVPGRNVEADVKEAAEAMRRTPGVREARIYGKSESEALLTPWLGEGLDLSELPTPRMIVLKLDVENRADLDKLRMELERAVPNAVLDDHHVFIERLGDMARAAVAIAALIFVLILAAMAVAVASATRAAVATNREIVEVLHIVGAADSFISREFQHRFMALGFRGALIGGGGAIAFFALAQFLAQRWRATGGGDQMEALFGDFSIGPSGFVVIVLLSGGVAALTGYLSQFIVLRHLQRLG</sequence>
<dbReference type="GO" id="GO:0032153">
    <property type="term" value="C:cell division site"/>
    <property type="evidence" value="ECO:0007669"/>
    <property type="project" value="TreeGrafter"/>
</dbReference>
<dbReference type="Proteomes" id="UP000273982">
    <property type="component" value="Chromosome"/>
</dbReference>
<dbReference type="GO" id="GO:0016020">
    <property type="term" value="C:membrane"/>
    <property type="evidence" value="ECO:0007669"/>
    <property type="project" value="InterPro"/>
</dbReference>
<dbReference type="PANTHER" id="PTHR47755:SF1">
    <property type="entry name" value="CELL DIVISION PROTEIN FTSX"/>
    <property type="match status" value="1"/>
</dbReference>
<dbReference type="InterPro" id="IPR004513">
    <property type="entry name" value="FtsX"/>
</dbReference>
<dbReference type="EMBL" id="CP034086">
    <property type="protein sequence ID" value="AZG76388.1"/>
    <property type="molecule type" value="Genomic_DNA"/>
</dbReference>